<dbReference type="Gene3D" id="3.10.450.50">
    <property type="match status" value="1"/>
</dbReference>
<dbReference type="AlphaFoldDB" id="A0A7S2N3X7"/>
<dbReference type="SUPFAM" id="SSF54427">
    <property type="entry name" value="NTF2-like"/>
    <property type="match status" value="1"/>
</dbReference>
<evidence type="ECO:0000256" key="1">
    <source>
        <dbReference type="SAM" id="MobiDB-lite"/>
    </source>
</evidence>
<reference evidence="3" key="1">
    <citation type="submission" date="2021-01" db="EMBL/GenBank/DDBJ databases">
        <authorList>
            <person name="Corre E."/>
            <person name="Pelletier E."/>
            <person name="Niang G."/>
            <person name="Scheremetjew M."/>
            <person name="Finn R."/>
            <person name="Kale V."/>
            <person name="Holt S."/>
            <person name="Cochrane G."/>
            <person name="Meng A."/>
            <person name="Brown T."/>
            <person name="Cohen L."/>
        </authorList>
    </citation>
    <scope>NUCLEOTIDE SEQUENCE</scope>
    <source>
        <strain evidence="3">RCC3387</strain>
    </source>
</reference>
<dbReference type="InterPro" id="IPR048469">
    <property type="entry name" value="YchJ-like_M"/>
</dbReference>
<feature type="region of interest" description="Disordered" evidence="1">
    <location>
        <begin position="1"/>
        <end position="29"/>
    </location>
</feature>
<sequence>MAPAPAGRTRAPRRAGRGFGGDKPKRYKRVPVSQEQLLADHGEAWAEQVGRVLQGEAAPSAEALMRSRFSAVRARDLTFLVKTERSPPDENLGREERLQRWAILLGVEEPPEESEAQPSEALRNIERLEVVRAEGSEVEYKMHCGSYGTWHERSIFSEDLKRGYLNTGSVFHTWVER</sequence>
<name>A0A7S2N3X7_9DINO</name>
<evidence type="ECO:0000313" key="3">
    <source>
        <dbReference type="EMBL" id="CAD9518144.1"/>
    </source>
</evidence>
<dbReference type="InterPro" id="IPR032710">
    <property type="entry name" value="NTF2-like_dom_sf"/>
</dbReference>
<protein>
    <recommendedName>
        <fullName evidence="2">YchJ-like middle NTF2-like domain-containing protein</fullName>
    </recommendedName>
</protein>
<proteinExistence type="predicted"/>
<dbReference type="Pfam" id="PF17775">
    <property type="entry name" value="YchJ_M-like"/>
    <property type="match status" value="1"/>
</dbReference>
<dbReference type="EMBL" id="HBGW01013630">
    <property type="protein sequence ID" value="CAD9518144.1"/>
    <property type="molecule type" value="Transcribed_RNA"/>
</dbReference>
<evidence type="ECO:0000259" key="2">
    <source>
        <dbReference type="Pfam" id="PF17775"/>
    </source>
</evidence>
<feature type="domain" description="YchJ-like middle NTF2-like" evidence="2">
    <location>
        <begin position="60"/>
        <end position="157"/>
    </location>
</feature>
<gene>
    <name evidence="3" type="ORF">BRAN1462_LOCUS8691</name>
</gene>
<organism evidence="3">
    <name type="scientific">Zooxanthella nutricula</name>
    <dbReference type="NCBI Taxonomy" id="1333877"/>
    <lineage>
        <taxon>Eukaryota</taxon>
        <taxon>Sar</taxon>
        <taxon>Alveolata</taxon>
        <taxon>Dinophyceae</taxon>
        <taxon>Peridiniales</taxon>
        <taxon>Peridiniales incertae sedis</taxon>
        <taxon>Zooxanthella</taxon>
    </lineage>
</organism>
<accession>A0A7S2N3X7</accession>